<evidence type="ECO:0000256" key="2">
    <source>
        <dbReference type="SAM" id="MobiDB-lite"/>
    </source>
</evidence>
<feature type="region of interest" description="Disordered" evidence="2">
    <location>
        <begin position="909"/>
        <end position="1144"/>
    </location>
</feature>
<feature type="coiled-coil region" evidence="1">
    <location>
        <begin position="777"/>
        <end position="804"/>
    </location>
</feature>
<name>A0A5N5QLF9_9AGAM</name>
<feature type="compositionally biased region" description="Low complexity" evidence="2">
    <location>
        <begin position="1397"/>
        <end position="1406"/>
    </location>
</feature>
<feature type="compositionally biased region" description="Basic and acidic residues" evidence="2">
    <location>
        <begin position="187"/>
        <end position="199"/>
    </location>
</feature>
<feature type="compositionally biased region" description="Basic and acidic residues" evidence="2">
    <location>
        <begin position="1091"/>
        <end position="1100"/>
    </location>
</feature>
<accession>A0A5N5QLF9</accession>
<gene>
    <name evidence="3" type="ORF">CTheo_3941</name>
</gene>
<feature type="compositionally biased region" description="Polar residues" evidence="2">
    <location>
        <begin position="95"/>
        <end position="125"/>
    </location>
</feature>
<feature type="region of interest" description="Disordered" evidence="2">
    <location>
        <begin position="1225"/>
        <end position="1430"/>
    </location>
</feature>
<dbReference type="Proteomes" id="UP000383932">
    <property type="component" value="Unassembled WGS sequence"/>
</dbReference>
<evidence type="ECO:0000256" key="1">
    <source>
        <dbReference type="SAM" id="Coils"/>
    </source>
</evidence>
<reference evidence="3 4" key="1">
    <citation type="journal article" date="2019" name="Fungal Biol. Biotechnol.">
        <title>Draft genome sequence of fastidious pathogen Ceratobasidium theobromae, which causes vascular-streak dieback in Theobroma cacao.</title>
        <authorList>
            <person name="Ali S.S."/>
            <person name="Asman A."/>
            <person name="Shao J."/>
            <person name="Firmansyah A.P."/>
            <person name="Susilo A.W."/>
            <person name="Rosmana A."/>
            <person name="McMahon P."/>
            <person name="Junaid M."/>
            <person name="Guest D."/>
            <person name="Kheng T.Y."/>
            <person name="Meinhardt L.W."/>
            <person name="Bailey B.A."/>
        </authorList>
    </citation>
    <scope>NUCLEOTIDE SEQUENCE [LARGE SCALE GENOMIC DNA]</scope>
    <source>
        <strain evidence="3 4">CT2</strain>
    </source>
</reference>
<feature type="compositionally biased region" description="Polar residues" evidence="2">
    <location>
        <begin position="972"/>
        <end position="984"/>
    </location>
</feature>
<dbReference type="EMBL" id="SSOP01000059">
    <property type="protein sequence ID" value="KAB5592615.1"/>
    <property type="molecule type" value="Genomic_DNA"/>
</dbReference>
<feature type="compositionally biased region" description="Low complexity" evidence="2">
    <location>
        <begin position="1361"/>
        <end position="1374"/>
    </location>
</feature>
<proteinExistence type="predicted"/>
<feature type="region of interest" description="Disordered" evidence="2">
    <location>
        <begin position="468"/>
        <end position="548"/>
    </location>
</feature>
<feature type="compositionally biased region" description="Polar residues" evidence="2">
    <location>
        <begin position="926"/>
        <end position="958"/>
    </location>
</feature>
<feature type="compositionally biased region" description="Pro residues" evidence="2">
    <location>
        <begin position="1225"/>
        <end position="1244"/>
    </location>
</feature>
<feature type="region of interest" description="Disordered" evidence="2">
    <location>
        <begin position="671"/>
        <end position="735"/>
    </location>
</feature>
<keyword evidence="4" id="KW-1185">Reference proteome</keyword>
<evidence type="ECO:0000313" key="4">
    <source>
        <dbReference type="Proteomes" id="UP000383932"/>
    </source>
</evidence>
<feature type="compositionally biased region" description="Basic and acidic residues" evidence="2">
    <location>
        <begin position="47"/>
        <end position="58"/>
    </location>
</feature>
<organism evidence="3 4">
    <name type="scientific">Ceratobasidium theobromae</name>
    <dbReference type="NCBI Taxonomy" id="1582974"/>
    <lineage>
        <taxon>Eukaryota</taxon>
        <taxon>Fungi</taxon>
        <taxon>Dikarya</taxon>
        <taxon>Basidiomycota</taxon>
        <taxon>Agaricomycotina</taxon>
        <taxon>Agaricomycetes</taxon>
        <taxon>Cantharellales</taxon>
        <taxon>Ceratobasidiaceae</taxon>
        <taxon>Ceratobasidium</taxon>
    </lineage>
</organism>
<sequence length="1639" mass="174952">MSRSQRAADQIPPSAPPSSTARYPRSSLRSHKLGSSSTKVQVVGDGPQERGYDSEIARDGGGGPPFSGYHTEQPSSKRSSKDLYRAALDPRRNGARTSSMPQSQYSYVPTPRQSALGDSTLNTHPQVHAPRQDGDDSAAEQSSSLRRVKKAKDNRHRDRDREPYDQNAVPASVWMPQVVDTKPSRSARRDSRSRRHDETPQQLPPTAPANQDHHRHPHHPSSYSYAQHQQGYSSAPYRAANAHDYRSNGPAPDHYVPSTPQPPLLNATPRYAYVIDDRAGMRSPPPVEIPHAFPPETAPGYDYFTPSSSALPLPRTREQLRADGLIPSSPAHGHRRHRTTRSEDVGAAGGVFADGTEHVRPPLRHQPSRSEDLRKLGLGQVPGSEEQLPSLARPVHVGRSASDAVLPQQAQLATPGMYTSGLAVTPAAASAATRPGGLVMHPQLQESFAESANASRAPVNAAMASAAIASGATDSDSSRERRRRSRGSKRVDGPLAFAEAPTPEPQIVKDPSPPPVVNPNGKRQRTVSGRSAIATGPGDSEKDKDDDMVVYRTPDTGAAEASRAASMSQAQNGAPPTVLRTGALRAAAEGQPVGLAIFGSRPEMTPGGARAEVTHVSRPEMTSAGAGMPRADGGNDSVRSQVEILRSTGAGGVEIMPRRGSVLDGGAVVEERARRPSATAVEERVKATVAELRRPSASTEEQRRPSPGAEDHRRRSLEKEKHVHARRSIDSDASLESFQSAELAASTAATQEYPADFHSARDPMSPVSNYHSIAPSVRSVVNEARNLVNEAKNMANEIRNAADLNGVPVATTVVQGSKTVSVSTVGHRPVEVKHTNGIPPAAASKERLVPSKGPAVPATPLMALKAVESDAHGRPRVSSNNMAGPSEPPAHRATLDVHAREQAPAQVMAVDEEGRLTRVPAPAPAVSSTMPARTIRTSLTMQRPPQTTAPVASPQANGQVPPEPPASALPRNMQQPQAIGSSKESLVDATANPKPVKNKSSTRWFWSKPKPEPAPKTPSPGPNPPPPPSAAPPPRVRQTSILGGFMGHSSSSKNKSSRKSPDPHAQAQSQAADMYQSFDSTPSSLTLNLDAEPKKDESRMPRMFASLKNTLRRTPSSAKISHGISRSMSRLPGTTPALPSGVPLARSVSTNANASWLMSPMRSKEPKLAKDEAVPPPPVPASISAPIPIPAPTPVHAPAVVPASAPASVPVPVVPTHTPSPVPAPVPAPPIAAPTPIAPKPRGPPEAVSMAKDERRLAPKEVPIAERARVPTSTSARTAEPPQVPPAKVTRTLVDANGRVVDATGRPIEPTSRSEKRSSTQAPPPLHPRAASPPLVSRPVTATRIPANQSNIFTSAPTSRTATHPTPIATHTSSKSQPSRSAGRYSRDHGHVPPVPSTATVSSSLVRPQRSREPAPVAVLPPQIQPPHELGLPTPDATPRASPTGEDVFEHRTAALQKEREQRSRPSNIVVPTNLYAVNDRLKADAAQAGLNGPVLKFVHRQKRAVSIASLEAVTGQESHFRSETSSIRTATPGPGQITFPNRDPQEATEDWRMHQLQEDMILNSGKADARRESISSRADGRKISGVLKRERGGLRKPGITFDFPVPVIDEDGEDQFDALKKADIEMTYELERRHKRYK</sequence>
<feature type="compositionally biased region" description="Basic and acidic residues" evidence="2">
    <location>
        <begin position="1162"/>
        <end position="1173"/>
    </location>
</feature>
<comment type="caution">
    <text evidence="3">The sequence shown here is derived from an EMBL/GenBank/DDBJ whole genome shotgun (WGS) entry which is preliminary data.</text>
</comment>
<evidence type="ECO:0000313" key="3">
    <source>
        <dbReference type="EMBL" id="KAB5592615.1"/>
    </source>
</evidence>
<feature type="compositionally biased region" description="Pro residues" evidence="2">
    <location>
        <begin position="1012"/>
        <end position="1035"/>
    </location>
</feature>
<feature type="compositionally biased region" description="Basic and acidic residues" evidence="2">
    <location>
        <begin position="155"/>
        <end position="164"/>
    </location>
</feature>
<feature type="region of interest" description="Disordered" evidence="2">
    <location>
        <begin position="1"/>
        <end position="264"/>
    </location>
</feature>
<dbReference type="OrthoDB" id="3253977at2759"/>
<feature type="region of interest" description="Disordered" evidence="2">
    <location>
        <begin position="831"/>
        <end position="852"/>
    </location>
</feature>
<feature type="compositionally biased region" description="Basic and acidic residues" evidence="2">
    <location>
        <begin position="539"/>
        <end position="548"/>
    </location>
</feature>
<feature type="compositionally biased region" description="Polar residues" evidence="2">
    <location>
        <begin position="1107"/>
        <end position="1128"/>
    </location>
</feature>
<protein>
    <submittedName>
        <fullName evidence="3">Mucin-5AC</fullName>
    </submittedName>
</protein>
<feature type="region of interest" description="Disordered" evidence="2">
    <location>
        <begin position="1156"/>
        <end position="1179"/>
    </location>
</feature>
<feature type="compositionally biased region" description="Polar residues" evidence="2">
    <location>
        <begin position="1346"/>
        <end position="1360"/>
    </location>
</feature>
<feature type="compositionally biased region" description="Basic and acidic residues" evidence="2">
    <location>
        <begin position="681"/>
        <end position="721"/>
    </location>
</feature>
<feature type="compositionally biased region" description="Basic and acidic residues" evidence="2">
    <location>
        <begin position="79"/>
        <end position="92"/>
    </location>
</feature>
<feature type="region of interest" description="Disordered" evidence="2">
    <location>
        <begin position="1520"/>
        <end position="1542"/>
    </location>
</feature>
<feature type="region of interest" description="Disordered" evidence="2">
    <location>
        <begin position="352"/>
        <end position="372"/>
    </location>
</feature>
<feature type="region of interest" description="Disordered" evidence="2">
    <location>
        <begin position="869"/>
        <end position="891"/>
    </location>
</feature>
<feature type="compositionally biased region" description="Low complexity" evidence="2">
    <location>
        <begin position="220"/>
        <end position="230"/>
    </location>
</feature>
<feature type="compositionally biased region" description="Basic and acidic residues" evidence="2">
    <location>
        <begin position="1251"/>
        <end position="1269"/>
    </location>
</feature>
<feature type="compositionally biased region" description="Polar residues" evidence="2">
    <location>
        <begin position="1066"/>
        <end position="1087"/>
    </location>
</feature>
<keyword evidence="1" id="KW-0175">Coiled coil</keyword>